<dbReference type="EMBL" id="CP129113">
    <property type="protein sequence ID" value="WLV24882.1"/>
    <property type="molecule type" value="Genomic_DNA"/>
</dbReference>
<reference evidence="3" key="1">
    <citation type="submission" date="2023-06" db="EMBL/GenBank/DDBJ databases">
        <title>A Treasure from Seagulls: Isolation and Description of Aciduricobacillus qingdaonensis gen. nov., sp. nov., a Rare Obligately Uric Acid-utilizing Member in the Family Bacillaceae.</title>
        <authorList>
            <person name="Liu W."/>
            <person name="Wang B."/>
        </authorList>
    </citation>
    <scope>NUCLEOTIDE SEQUENCE</scope>
    <source>
        <strain evidence="3">44XB</strain>
    </source>
</reference>
<feature type="chain" id="PRO_5045466532" description="Lipoprotein" evidence="2">
    <location>
        <begin position="24"/>
        <end position="226"/>
    </location>
</feature>
<sequence length="226" mass="25611">MKFLQKRLLVLAVCITFGFILSACGNKTDQSENNTDNSKQKQSQSDNQENKGTNKDLKGYSNDPDKSQSSEDDFDLVGILVKETDKLITLDIKGKTVDIHKKSSYKKDTEGYTKALEGKQVVVEVSMDKQEAENMKPTDRTRANKDGVYETEGKEKKVIGKLISIDQDQITIHTDSGNKSYKMSDDFELDDEAKKQEADLDGQYVHLNLNEHNAVDELEYNWVDQE</sequence>
<feature type="region of interest" description="Disordered" evidence="1">
    <location>
        <begin position="28"/>
        <end position="71"/>
    </location>
</feature>
<feature type="compositionally biased region" description="Basic and acidic residues" evidence="1">
    <location>
        <begin position="48"/>
        <end position="69"/>
    </location>
</feature>
<organism evidence="3 4">
    <name type="scientific">Aciduricibacillus chroicocephali</name>
    <dbReference type="NCBI Taxonomy" id="3054939"/>
    <lineage>
        <taxon>Bacteria</taxon>
        <taxon>Bacillati</taxon>
        <taxon>Bacillota</taxon>
        <taxon>Bacilli</taxon>
        <taxon>Bacillales</taxon>
        <taxon>Bacillaceae</taxon>
        <taxon>Aciduricibacillus</taxon>
    </lineage>
</organism>
<proteinExistence type="predicted"/>
<evidence type="ECO:0000256" key="1">
    <source>
        <dbReference type="SAM" id="MobiDB-lite"/>
    </source>
</evidence>
<feature type="compositionally biased region" description="Low complexity" evidence="1">
    <location>
        <begin position="33"/>
        <end position="47"/>
    </location>
</feature>
<protein>
    <recommendedName>
        <fullName evidence="5">Lipoprotein</fullName>
    </recommendedName>
</protein>
<keyword evidence="4" id="KW-1185">Reference proteome</keyword>
<keyword evidence="2" id="KW-0732">Signal</keyword>
<evidence type="ECO:0000313" key="4">
    <source>
        <dbReference type="Proteomes" id="UP001180087"/>
    </source>
</evidence>
<dbReference type="RefSeq" id="WP_348028359.1">
    <property type="nucleotide sequence ID" value="NZ_CP129113.1"/>
</dbReference>
<evidence type="ECO:0000256" key="2">
    <source>
        <dbReference type="SAM" id="SignalP"/>
    </source>
</evidence>
<evidence type="ECO:0008006" key="5">
    <source>
        <dbReference type="Google" id="ProtNLM"/>
    </source>
</evidence>
<feature type="region of interest" description="Disordered" evidence="1">
    <location>
        <begin position="129"/>
        <end position="149"/>
    </location>
</feature>
<name>A0ABY9KVW1_9BACI</name>
<accession>A0ABY9KVW1</accession>
<feature type="signal peptide" evidence="2">
    <location>
        <begin position="1"/>
        <end position="23"/>
    </location>
</feature>
<dbReference type="Proteomes" id="UP001180087">
    <property type="component" value="Chromosome"/>
</dbReference>
<dbReference type="PROSITE" id="PS51257">
    <property type="entry name" value="PROKAR_LIPOPROTEIN"/>
    <property type="match status" value="1"/>
</dbReference>
<gene>
    <name evidence="3" type="ORF">QR721_01190</name>
</gene>
<evidence type="ECO:0000313" key="3">
    <source>
        <dbReference type="EMBL" id="WLV24882.1"/>
    </source>
</evidence>